<evidence type="ECO:0008006" key="3">
    <source>
        <dbReference type="Google" id="ProtNLM"/>
    </source>
</evidence>
<dbReference type="Gene3D" id="3.90.550.20">
    <property type="match status" value="1"/>
</dbReference>
<proteinExistence type="predicted"/>
<sequence length="652" mass="71531">MLSATVRRQIAATRKTNLIANASFEVLDDEGRLPAPGEPGGYYIHVNNTGEPTSAWAATGRTSLEIVGTAESFDTHFAPEGRNGAFRVGLRAGGTYAASARVELPARLHGPLARTRLTISPGWTVRGEHRWNPLPSAGADNAPGVHEIRHRFTVPADAQGAWIRYVSGMAEGGGAVRWDDLLLVEGDPCDYFDGDTAGDGLHRHGWNGEPGRSTSFRELLPPDELFGGRSLVELADLLERHVVVPGTDDELAVVLDWVRRDRRRDPDLDYFEGRVADWEGDHDAAVTRFDAARGEGPTATLAELELGRLAHRARNWQAADTHFRAAARDESSPASIEAGYRVAAAMDRGGRLAESAEQSRAVAARDDGLPFDIERALAADPKAIWPRRVLGRFVREHLDEIRVRALEPVATASALVGTEPVFTYWHQGFDQAPPLVARCHESLLAQEGDRVHVLTGENLGQYVGLPAPVIEAVGTNYTHLSDLIRLDALTRFGGHWVDATCLFTGPIGTEPSLTGQDFFCYNYSGPRVGSWFMSAVPGGYSVSLLREAMVLWWLREGYLADYFQLHYMLEMLYWLDDRFRAEWDAASHRHPGDALAVQRALHQSNDGGTLARLASGYWVHKLTYKSDVGNAGVDTVAAAIVRGEHRGIRFDG</sequence>
<dbReference type="Pfam" id="PF05704">
    <property type="entry name" value="Caps_synth"/>
    <property type="match status" value="1"/>
</dbReference>
<dbReference type="Gene3D" id="1.25.40.10">
    <property type="entry name" value="Tetratricopeptide repeat domain"/>
    <property type="match status" value="1"/>
</dbReference>
<comment type="caution">
    <text evidence="1">The sequence shown here is derived from an EMBL/GenBank/DDBJ whole genome shotgun (WGS) entry which is preliminary data.</text>
</comment>
<dbReference type="Proteomes" id="UP001501196">
    <property type="component" value="Unassembled WGS sequence"/>
</dbReference>
<keyword evidence="2" id="KW-1185">Reference proteome</keyword>
<dbReference type="InterPro" id="IPR011990">
    <property type="entry name" value="TPR-like_helical_dom_sf"/>
</dbReference>
<gene>
    <name evidence="1" type="ORF">GCM10009819_27850</name>
</gene>
<organism evidence="1 2">
    <name type="scientific">Agromyces tropicus</name>
    <dbReference type="NCBI Taxonomy" id="555371"/>
    <lineage>
        <taxon>Bacteria</taxon>
        <taxon>Bacillati</taxon>
        <taxon>Actinomycetota</taxon>
        <taxon>Actinomycetes</taxon>
        <taxon>Micrococcales</taxon>
        <taxon>Microbacteriaceae</taxon>
        <taxon>Agromyces</taxon>
    </lineage>
</organism>
<reference evidence="1 2" key="1">
    <citation type="journal article" date="2019" name="Int. J. Syst. Evol. Microbiol.">
        <title>The Global Catalogue of Microorganisms (GCM) 10K type strain sequencing project: providing services to taxonomists for standard genome sequencing and annotation.</title>
        <authorList>
            <consortium name="The Broad Institute Genomics Platform"/>
            <consortium name="The Broad Institute Genome Sequencing Center for Infectious Disease"/>
            <person name="Wu L."/>
            <person name="Ma J."/>
        </authorList>
    </citation>
    <scope>NUCLEOTIDE SEQUENCE [LARGE SCALE GENOMIC DNA]</scope>
    <source>
        <strain evidence="1 2">JCM 15672</strain>
    </source>
</reference>
<protein>
    <recommendedName>
        <fullName evidence="3">Capsular biosynthesis protein</fullName>
    </recommendedName>
</protein>
<name>A0ABN2UQ28_9MICO</name>
<accession>A0ABN2UQ28</accession>
<dbReference type="RefSeq" id="WP_344375543.1">
    <property type="nucleotide sequence ID" value="NZ_BAAAPW010000004.1"/>
</dbReference>
<evidence type="ECO:0000313" key="1">
    <source>
        <dbReference type="EMBL" id="GAA2040706.1"/>
    </source>
</evidence>
<dbReference type="EMBL" id="BAAAPW010000004">
    <property type="protein sequence ID" value="GAA2040706.1"/>
    <property type="molecule type" value="Genomic_DNA"/>
</dbReference>
<evidence type="ECO:0000313" key="2">
    <source>
        <dbReference type="Proteomes" id="UP001501196"/>
    </source>
</evidence>
<dbReference type="Gene3D" id="2.60.120.260">
    <property type="entry name" value="Galactose-binding domain-like"/>
    <property type="match status" value="1"/>
</dbReference>
<dbReference type="InterPro" id="IPR029044">
    <property type="entry name" value="Nucleotide-diphossugar_trans"/>
</dbReference>
<dbReference type="SUPFAM" id="SSF48452">
    <property type="entry name" value="TPR-like"/>
    <property type="match status" value="1"/>
</dbReference>
<dbReference type="SUPFAM" id="SSF53448">
    <property type="entry name" value="Nucleotide-diphospho-sugar transferases"/>
    <property type="match status" value="1"/>
</dbReference>
<dbReference type="InterPro" id="IPR008441">
    <property type="entry name" value="AfumC-like_glycosyl_Trfase"/>
</dbReference>